<dbReference type="GO" id="GO:0005634">
    <property type="term" value="C:nucleus"/>
    <property type="evidence" value="ECO:0007669"/>
    <property type="project" value="TreeGrafter"/>
</dbReference>
<dbReference type="Proteomes" id="UP000261520">
    <property type="component" value="Unplaced"/>
</dbReference>
<keyword evidence="1" id="KW-0175">Coiled coil</keyword>
<dbReference type="Ensembl" id="ENSPMGT00000009677.1">
    <property type="protein sequence ID" value="ENSPMGP00000009088.1"/>
    <property type="gene ID" value="ENSPMGG00000007504.1"/>
</dbReference>
<name>A0A3B3ZWI3_9GOBI</name>
<proteinExistence type="predicted"/>
<dbReference type="InterPro" id="IPR039278">
    <property type="entry name" value="Red1"/>
</dbReference>
<accession>A0A3B3ZWI3</accession>
<evidence type="ECO:0000313" key="5">
    <source>
        <dbReference type="Proteomes" id="UP000261520"/>
    </source>
</evidence>
<feature type="region of interest" description="Disordered" evidence="2">
    <location>
        <begin position="1082"/>
        <end position="1106"/>
    </location>
</feature>
<dbReference type="InterPro" id="IPR019607">
    <property type="entry name" value="Putative_zinc-finger_domain"/>
</dbReference>
<dbReference type="InterPro" id="IPR011990">
    <property type="entry name" value="TPR-like_helical_dom_sf"/>
</dbReference>
<dbReference type="PANTHER" id="PTHR21563">
    <property type="entry name" value="ZINC FINGER C3H1 DOMAIN-CONTAINING PROTEIN"/>
    <property type="match status" value="1"/>
</dbReference>
<dbReference type="STRING" id="409849.ENSPMGP00000009088"/>
<feature type="region of interest" description="Disordered" evidence="2">
    <location>
        <begin position="155"/>
        <end position="177"/>
    </location>
</feature>
<feature type="compositionally biased region" description="Pro residues" evidence="2">
    <location>
        <begin position="421"/>
        <end position="440"/>
    </location>
</feature>
<sequence length="1695" mass="192768">MGFESVSLCVSVHGEPTQRSNFWERSHGALGRFRHARGGRGADWRRGGNHGNRGAIGRYGAAENHGNKNNSPSRKQKPMGRNQPRKPVYNCAKPETSAEESFEDLLSRYKEIQLELECIRKEETMALEPKDNPVKETQPEDNAGTVCNNNNISIEEQSEGGANEQSESTKEETVDTEKRVFQSFNIKPLRQKVPANLDELQKKWTEQAETTDTDKEEKTCVCCCSENKDKEEELSELQLRLLALQSASKKWHQKELQVMKKSKERITRPTQDKSAPSTSTKQAVRRQQLRNWKMKQQREQEETRRQEEEERRKREEEIRRIRDLSNQDEQYNRFMKLVGGKTITPNKSRDREHRKSTGKSGLDTSGNLYQYDNYDEVAMDTDSETSSPGTYSLNTSINEYLTYILLIILVYFFLSFAPSTPPPPPPLPPPDELEPPPKPPFADEEEEEEMLLRETCLMSMANKRVAVVGRLMGYVHLYIHSLNPAHCLPLVSQLPRHKAVVVSLNDSDDSDSDVDGSSGQSVFGGLEFMIREARRTVEAAKPKGASEKENNPMRTPEALPEAKKAEYRLLKEEIASREKQKMLASWSSASSVHSDSVMESLTKPSTEQQLTEAEQRLCKHRELLKKDEAVLKHLLQQELKKRESLRAAEAKVSKLREQLQASEKIANANRTLLRKLQEQVHRVEHRVSLKKTVELKLEQELSHAQNAAARGFKRKHESNQPSKIQRLDGKERHFAELIAQKQRLQQLESEYALKIQKLKEAQALRNKTSSIEAPSESPIHEAAVPHSTFPVSQPSLHDLTQDKLTLDTEDEAEESEHAPASVTGGQRRHSFRQSTSFTKPHLEQLTSTPAKDFTAANTTSASTVKLAKSASDSGEKAEVFAGLDVDSLKKRYQQQPQLGELLQTELEKTGQDLQTSPVTKVKIIIPVPYGPYHSPLLVFKSYRFSPYYRTKEKLSLSSVTYSNTIDPKKHFCRFDLTGTCNDDGCRWQHMRNVTLSGSQLFQDVLSYDLSLIGCTDKSSDKDISAATEKYIKKLFGPNNRMGIDQKAVLLVSKVNESKRHTPPFTTFKDLRRWRPKPLLPSAVYSEESSDSEEPEEGATQDGNTDLSLSDVCVTSEDRRYFFSETDDISNLEASVLESPCDTQLWIKLAFKYLYQTDTPPAECLEGALNTLSRALENNCDNPEVWSQYLSLFSKRGSRVEVQEMCEMAVEHAPDHCVWWTYLSLEQSFEGKDSVSERLLQFLVSEAPSCELSEKLSFQILEALLYRVQLSSFSGRTENALSILQVSLKSDFVVEFLTPGDRALLWLCFIHLSEFQRLPSSLYDASDSGPSRLVCRESFLLAWRTAQDICTPLDRLISMFQDGISQCSDDALSPSERTVAYALSPLKLLYLIFTIFKNVKNKTSFMWLHALVECPDNAEVFYHSCNFFLSGLSSVGGSGTALCSSVHLFLLYCGSSCFFLWLSSSSPVSRWQWLHSSLEDTVEAFERALGAPLQCDELHRLWMDYLLFVSSQQQQTRGSPKLFSDLVLRCLSTVPSRLEVPFNPAEFWSCYKFHNQVVSLYLSCLPPSQHALVLERLRYSMPNNTELGLRLLHQEWQEGNLQHLKFQSRMLSSHAPKCLYIFTSLLSLSQVRRLYHQALCHLPLCAALWKDRLLFEAAEGGRTDRLRSLVDRCQELGVSLTEQLDLVIHQKRKGKQ</sequence>
<dbReference type="GO" id="GO:0000178">
    <property type="term" value="C:exosome (RNase complex)"/>
    <property type="evidence" value="ECO:0007669"/>
    <property type="project" value="TreeGrafter"/>
</dbReference>
<feature type="region of interest" description="Disordered" evidence="2">
    <location>
        <begin position="808"/>
        <end position="853"/>
    </location>
</feature>
<feature type="compositionally biased region" description="Polar residues" evidence="2">
    <location>
        <begin position="272"/>
        <end position="282"/>
    </location>
</feature>
<dbReference type="Gene3D" id="1.25.40.10">
    <property type="entry name" value="Tetratricopeptide repeat domain"/>
    <property type="match status" value="1"/>
</dbReference>
<keyword evidence="5" id="KW-1185">Reference proteome</keyword>
<feature type="compositionally biased region" description="Basic and acidic residues" evidence="2">
    <location>
        <begin position="167"/>
        <end position="177"/>
    </location>
</feature>
<feature type="compositionally biased region" description="Polar residues" evidence="2">
    <location>
        <begin position="832"/>
        <end position="853"/>
    </location>
</feature>
<evidence type="ECO:0000256" key="2">
    <source>
        <dbReference type="SAM" id="MobiDB-lite"/>
    </source>
</evidence>
<feature type="compositionally biased region" description="Low complexity" evidence="2">
    <location>
        <begin position="587"/>
        <end position="600"/>
    </location>
</feature>
<feature type="region of interest" description="Disordered" evidence="2">
    <location>
        <begin position="254"/>
        <end position="317"/>
    </location>
</feature>
<dbReference type="PANTHER" id="PTHR21563:SF3">
    <property type="entry name" value="ZINC FINGER C3H1 DOMAIN-CONTAINING PROTEIN"/>
    <property type="match status" value="1"/>
</dbReference>
<feature type="coiled-coil region" evidence="1">
    <location>
        <begin position="727"/>
        <end position="764"/>
    </location>
</feature>
<feature type="compositionally biased region" description="Basic and acidic residues" evidence="2">
    <location>
        <begin position="296"/>
        <end position="317"/>
    </location>
</feature>
<organism evidence="4 5">
    <name type="scientific">Periophthalmus magnuspinnatus</name>
    <dbReference type="NCBI Taxonomy" id="409849"/>
    <lineage>
        <taxon>Eukaryota</taxon>
        <taxon>Metazoa</taxon>
        <taxon>Chordata</taxon>
        <taxon>Craniata</taxon>
        <taxon>Vertebrata</taxon>
        <taxon>Euteleostomi</taxon>
        <taxon>Actinopterygii</taxon>
        <taxon>Neopterygii</taxon>
        <taxon>Teleostei</taxon>
        <taxon>Neoteleostei</taxon>
        <taxon>Acanthomorphata</taxon>
        <taxon>Gobiaria</taxon>
        <taxon>Gobiiformes</taxon>
        <taxon>Gobioidei</taxon>
        <taxon>Gobiidae</taxon>
        <taxon>Oxudercinae</taxon>
        <taxon>Periophthalmus</taxon>
    </lineage>
</organism>
<feature type="region of interest" description="Disordered" evidence="2">
    <location>
        <begin position="331"/>
        <end position="368"/>
    </location>
</feature>
<evidence type="ECO:0000313" key="4">
    <source>
        <dbReference type="Ensembl" id="ENSPMGP00000009088.1"/>
    </source>
</evidence>
<reference evidence="4" key="2">
    <citation type="submission" date="2025-09" db="UniProtKB">
        <authorList>
            <consortium name="Ensembl"/>
        </authorList>
    </citation>
    <scope>IDENTIFICATION</scope>
</reference>
<evidence type="ECO:0000256" key="1">
    <source>
        <dbReference type="SAM" id="Coils"/>
    </source>
</evidence>
<protein>
    <recommendedName>
        <fullName evidence="3">Putative zinc-finger domain-containing protein</fullName>
    </recommendedName>
</protein>
<feature type="region of interest" description="Disordered" evidence="2">
    <location>
        <begin position="38"/>
        <end position="97"/>
    </location>
</feature>
<dbReference type="SUPFAM" id="SSF48452">
    <property type="entry name" value="TPR-like"/>
    <property type="match status" value="1"/>
</dbReference>
<feature type="domain" description="Putative zinc-finger" evidence="3">
    <location>
        <begin position="971"/>
        <end position="991"/>
    </location>
</feature>
<feature type="region of interest" description="Disordered" evidence="2">
    <location>
        <begin position="421"/>
        <end position="445"/>
    </location>
</feature>
<feature type="compositionally biased region" description="Acidic residues" evidence="2">
    <location>
        <begin position="1087"/>
        <end position="1098"/>
    </location>
</feature>
<reference evidence="4" key="1">
    <citation type="submission" date="2025-08" db="UniProtKB">
        <authorList>
            <consortium name="Ensembl"/>
        </authorList>
    </citation>
    <scope>IDENTIFICATION</scope>
</reference>
<evidence type="ECO:0000259" key="3">
    <source>
        <dbReference type="Pfam" id="PF10650"/>
    </source>
</evidence>
<feature type="region of interest" description="Disordered" evidence="2">
    <location>
        <begin position="587"/>
        <end position="611"/>
    </location>
</feature>
<feature type="compositionally biased region" description="Polar residues" evidence="2">
    <location>
        <begin position="358"/>
        <end position="368"/>
    </location>
</feature>
<feature type="compositionally biased region" description="Polar residues" evidence="2">
    <location>
        <begin position="602"/>
        <end position="611"/>
    </location>
</feature>
<dbReference type="Pfam" id="PF10650">
    <property type="entry name" value="zf-C3H1"/>
    <property type="match status" value="1"/>
</dbReference>
<feature type="compositionally biased region" description="Basic residues" evidence="2">
    <location>
        <begin position="283"/>
        <end position="295"/>
    </location>
</feature>